<evidence type="ECO:0000313" key="4">
    <source>
        <dbReference type="EMBL" id="MFC1419372.1"/>
    </source>
</evidence>
<gene>
    <name evidence="4" type="ORF">ACEZDE_22455</name>
</gene>
<sequence>MAQKVVVELSDDLDGSQADETITFALDGRSYEIDLNSKNAGKLRAALEPFVSAGRKQGGARREAKRVAVARDTNRPDPVAVRAWAESQGIEVASRGRVPADVVEKFQAAH</sequence>
<dbReference type="Pfam" id="PF11774">
    <property type="entry name" value="Lsr2"/>
    <property type="match status" value="1"/>
</dbReference>
<dbReference type="InterPro" id="IPR024412">
    <property type="entry name" value="Lsr2_dim_dom"/>
</dbReference>
<evidence type="ECO:0000313" key="5">
    <source>
        <dbReference type="Proteomes" id="UP001592531"/>
    </source>
</evidence>
<dbReference type="InterPro" id="IPR042261">
    <property type="entry name" value="Lsr2-like_dimerization"/>
</dbReference>
<dbReference type="Proteomes" id="UP001592531">
    <property type="component" value="Unassembled WGS sequence"/>
</dbReference>
<evidence type="ECO:0000259" key="2">
    <source>
        <dbReference type="Pfam" id="PF11774"/>
    </source>
</evidence>
<comment type="caution">
    <text evidence="4">The sequence shown here is derived from an EMBL/GenBank/DDBJ whole genome shotgun (WGS) entry which is preliminary data.</text>
</comment>
<proteinExistence type="predicted"/>
<dbReference type="Pfam" id="PF23359">
    <property type="entry name" value="Lsr2_DNA-bd"/>
    <property type="match status" value="1"/>
</dbReference>
<feature type="domain" description="Lsr2 dimerization" evidence="2">
    <location>
        <begin position="1"/>
        <end position="58"/>
    </location>
</feature>
<name>A0ABV6W072_9ACTN</name>
<protein>
    <submittedName>
        <fullName evidence="4">Lsr2 family protein</fullName>
    </submittedName>
</protein>
<accession>A0ABV6W072</accession>
<dbReference type="Gene3D" id="3.30.60.230">
    <property type="entry name" value="Lsr2, dimerization domain"/>
    <property type="match status" value="1"/>
</dbReference>
<dbReference type="InterPro" id="IPR036625">
    <property type="entry name" value="E3-bd_dom_sf"/>
</dbReference>
<organism evidence="4 5">
    <name type="scientific">Streptacidiphilus cavernicola</name>
    <dbReference type="NCBI Taxonomy" id="3342716"/>
    <lineage>
        <taxon>Bacteria</taxon>
        <taxon>Bacillati</taxon>
        <taxon>Actinomycetota</taxon>
        <taxon>Actinomycetes</taxon>
        <taxon>Kitasatosporales</taxon>
        <taxon>Streptomycetaceae</taxon>
        <taxon>Streptacidiphilus</taxon>
    </lineage>
</organism>
<dbReference type="RefSeq" id="WP_380538599.1">
    <property type="nucleotide sequence ID" value="NZ_JBHFAB010000017.1"/>
</dbReference>
<dbReference type="InterPro" id="IPR055370">
    <property type="entry name" value="Lsr2_DNA-bd"/>
</dbReference>
<dbReference type="EMBL" id="JBHFAB010000017">
    <property type="protein sequence ID" value="MFC1419372.1"/>
    <property type="molecule type" value="Genomic_DNA"/>
</dbReference>
<reference evidence="4 5" key="1">
    <citation type="submission" date="2024-09" db="EMBL/GenBank/DDBJ databases">
        <authorList>
            <person name="Lee S.D."/>
        </authorList>
    </citation>
    <scope>NUCLEOTIDE SEQUENCE [LARGE SCALE GENOMIC DNA]</scope>
    <source>
        <strain evidence="4 5">N8-3</strain>
    </source>
</reference>
<evidence type="ECO:0000256" key="1">
    <source>
        <dbReference type="ARBA" id="ARBA00023125"/>
    </source>
</evidence>
<feature type="domain" description="Lsr2 DNA-binding" evidence="3">
    <location>
        <begin position="74"/>
        <end position="109"/>
    </location>
</feature>
<keyword evidence="5" id="KW-1185">Reference proteome</keyword>
<keyword evidence="1" id="KW-0238">DNA-binding</keyword>
<dbReference type="Gene3D" id="4.10.320.10">
    <property type="entry name" value="E3-binding domain"/>
    <property type="match status" value="1"/>
</dbReference>
<evidence type="ECO:0000259" key="3">
    <source>
        <dbReference type="Pfam" id="PF23359"/>
    </source>
</evidence>